<proteinExistence type="predicted"/>
<protein>
    <submittedName>
        <fullName evidence="1">Uncharacterized protein</fullName>
    </submittedName>
</protein>
<accession>A0A0A9C8A7</accession>
<reference evidence="1" key="1">
    <citation type="submission" date="2014-09" db="EMBL/GenBank/DDBJ databases">
        <authorList>
            <person name="Magalhaes I.L.F."/>
            <person name="Oliveira U."/>
            <person name="Santos F.R."/>
            <person name="Vidigal T.H.D.A."/>
            <person name="Brescovit A.D."/>
            <person name="Santos A.J."/>
        </authorList>
    </citation>
    <scope>NUCLEOTIDE SEQUENCE</scope>
    <source>
        <tissue evidence="1">Shoot tissue taken approximately 20 cm above the soil surface</tissue>
    </source>
</reference>
<reference evidence="1" key="2">
    <citation type="journal article" date="2015" name="Data Brief">
        <title>Shoot transcriptome of the giant reed, Arundo donax.</title>
        <authorList>
            <person name="Barrero R.A."/>
            <person name="Guerrero F.D."/>
            <person name="Moolhuijzen P."/>
            <person name="Goolsby J.A."/>
            <person name="Tidwell J."/>
            <person name="Bellgard S.E."/>
            <person name="Bellgard M.I."/>
        </authorList>
    </citation>
    <scope>NUCLEOTIDE SEQUENCE</scope>
    <source>
        <tissue evidence="1">Shoot tissue taken approximately 20 cm above the soil surface</tissue>
    </source>
</reference>
<name>A0A0A9C8A7_ARUDO</name>
<dbReference type="EMBL" id="GBRH01225361">
    <property type="protein sequence ID" value="JAD72534.1"/>
    <property type="molecule type" value="Transcribed_RNA"/>
</dbReference>
<evidence type="ECO:0000313" key="1">
    <source>
        <dbReference type="EMBL" id="JAD72534.1"/>
    </source>
</evidence>
<dbReference type="AlphaFoldDB" id="A0A0A9C8A7"/>
<organism evidence="1">
    <name type="scientific">Arundo donax</name>
    <name type="common">Giant reed</name>
    <name type="synonym">Donax arundinaceus</name>
    <dbReference type="NCBI Taxonomy" id="35708"/>
    <lineage>
        <taxon>Eukaryota</taxon>
        <taxon>Viridiplantae</taxon>
        <taxon>Streptophyta</taxon>
        <taxon>Embryophyta</taxon>
        <taxon>Tracheophyta</taxon>
        <taxon>Spermatophyta</taxon>
        <taxon>Magnoliopsida</taxon>
        <taxon>Liliopsida</taxon>
        <taxon>Poales</taxon>
        <taxon>Poaceae</taxon>
        <taxon>PACMAD clade</taxon>
        <taxon>Arundinoideae</taxon>
        <taxon>Arundineae</taxon>
        <taxon>Arundo</taxon>
    </lineage>
</organism>
<sequence>MWNIQLPESRNSMNLQIFLFVDPI</sequence>